<evidence type="ECO:0000313" key="3">
    <source>
        <dbReference type="Proteomes" id="UP001556367"/>
    </source>
</evidence>
<comment type="caution">
    <text evidence="2">The sequence shown here is derived from an EMBL/GenBank/DDBJ whole genome shotgun (WGS) entry which is preliminary data.</text>
</comment>
<accession>A0ABR3J544</accession>
<evidence type="ECO:0000259" key="1">
    <source>
        <dbReference type="Pfam" id="PF14033"/>
    </source>
</evidence>
<dbReference type="Pfam" id="PF14033">
    <property type="entry name" value="DUF4246"/>
    <property type="match status" value="1"/>
</dbReference>
<dbReference type="EMBL" id="JASNQZ010000011">
    <property type="protein sequence ID" value="KAL0950697.1"/>
    <property type="molecule type" value="Genomic_DNA"/>
</dbReference>
<proteinExistence type="predicted"/>
<name>A0ABR3J544_9AGAR</name>
<dbReference type="PANTHER" id="PTHR33119">
    <property type="entry name" value="IFI3P"/>
    <property type="match status" value="1"/>
</dbReference>
<gene>
    <name evidence="2" type="ORF">HGRIS_007474</name>
</gene>
<reference evidence="3" key="1">
    <citation type="submission" date="2024-06" db="EMBL/GenBank/DDBJ databases">
        <title>Multi-omics analyses provide insights into the biosynthesis of the anticancer antibiotic pleurotin in Hohenbuehelia grisea.</title>
        <authorList>
            <person name="Weaver J.A."/>
            <person name="Alberti F."/>
        </authorList>
    </citation>
    <scope>NUCLEOTIDE SEQUENCE [LARGE SCALE GENOMIC DNA]</scope>
    <source>
        <strain evidence="3">T-177</strain>
    </source>
</reference>
<feature type="domain" description="DUF4246" evidence="1">
    <location>
        <begin position="32"/>
        <end position="73"/>
    </location>
</feature>
<dbReference type="PANTHER" id="PTHR33119:SF1">
    <property type="entry name" value="FE2OG DIOXYGENASE DOMAIN-CONTAINING PROTEIN"/>
    <property type="match status" value="1"/>
</dbReference>
<dbReference type="InterPro" id="IPR049192">
    <property type="entry name" value="DUF4246_C"/>
</dbReference>
<protein>
    <recommendedName>
        <fullName evidence="1">DUF4246 domain-containing protein</fullName>
    </recommendedName>
</protein>
<evidence type="ECO:0000313" key="2">
    <source>
        <dbReference type="EMBL" id="KAL0950697.1"/>
    </source>
</evidence>
<organism evidence="2 3">
    <name type="scientific">Hohenbuehelia grisea</name>
    <dbReference type="NCBI Taxonomy" id="104357"/>
    <lineage>
        <taxon>Eukaryota</taxon>
        <taxon>Fungi</taxon>
        <taxon>Dikarya</taxon>
        <taxon>Basidiomycota</taxon>
        <taxon>Agaricomycotina</taxon>
        <taxon>Agaricomycetes</taxon>
        <taxon>Agaricomycetidae</taxon>
        <taxon>Agaricales</taxon>
        <taxon>Pleurotineae</taxon>
        <taxon>Pleurotaceae</taxon>
        <taxon>Hohenbuehelia</taxon>
    </lineage>
</organism>
<sequence>MDTSLLSAFVQLGAVPTTNIKHARVEFEGNGTGRLITFPNWIQHKVLTISNIADQNSPRKEAHRKILCFFLVDDEEFPHYDAELRGFTYSHVDDMEELTTYEVPIQERGCNAPTLRFLLPIVTSRLIGKRLPPELVASIVSYTHEQTMSREDAEGHRANLMEDRRLKSGGWPPQVWDMNFSLCEH</sequence>
<dbReference type="Proteomes" id="UP001556367">
    <property type="component" value="Unassembled WGS sequence"/>
</dbReference>
<keyword evidence="3" id="KW-1185">Reference proteome</keyword>
<dbReference type="InterPro" id="IPR025340">
    <property type="entry name" value="DUF4246"/>
</dbReference>